<accession>A0AA40LF18</accession>
<name>A0AA40LF18_CNENI</name>
<organism evidence="1 2">
    <name type="scientific">Cnephaeus nilssonii</name>
    <name type="common">Northern bat</name>
    <name type="synonym">Eptesicus nilssonii</name>
    <dbReference type="NCBI Taxonomy" id="3371016"/>
    <lineage>
        <taxon>Eukaryota</taxon>
        <taxon>Metazoa</taxon>
        <taxon>Chordata</taxon>
        <taxon>Craniata</taxon>
        <taxon>Vertebrata</taxon>
        <taxon>Euteleostomi</taxon>
        <taxon>Mammalia</taxon>
        <taxon>Eutheria</taxon>
        <taxon>Laurasiatheria</taxon>
        <taxon>Chiroptera</taxon>
        <taxon>Yangochiroptera</taxon>
        <taxon>Vespertilionidae</taxon>
        <taxon>Cnephaeus</taxon>
    </lineage>
</organism>
<comment type="caution">
    <text evidence="1">The sequence shown here is derived from an EMBL/GenBank/DDBJ whole genome shotgun (WGS) entry which is preliminary data.</text>
</comment>
<protein>
    <submittedName>
        <fullName evidence="1">Uncharacterized protein</fullName>
    </submittedName>
</protein>
<proteinExistence type="predicted"/>
<dbReference type="Proteomes" id="UP001177744">
    <property type="component" value="Unassembled WGS sequence"/>
</dbReference>
<evidence type="ECO:0000313" key="2">
    <source>
        <dbReference type="Proteomes" id="UP001177744"/>
    </source>
</evidence>
<gene>
    <name evidence="1" type="ORF">QTO34_010654</name>
</gene>
<dbReference type="AlphaFoldDB" id="A0AA40LF18"/>
<dbReference type="EMBL" id="JAULJE010000021">
    <property type="protein sequence ID" value="KAK1330465.1"/>
    <property type="molecule type" value="Genomic_DNA"/>
</dbReference>
<keyword evidence="2" id="KW-1185">Reference proteome</keyword>
<evidence type="ECO:0000313" key="1">
    <source>
        <dbReference type="EMBL" id="KAK1330465.1"/>
    </source>
</evidence>
<reference evidence="1" key="1">
    <citation type="submission" date="2023-06" db="EMBL/GenBank/DDBJ databases">
        <title>Reference genome for the Northern bat (Eptesicus nilssonii), a most northern bat species.</title>
        <authorList>
            <person name="Laine V.N."/>
            <person name="Pulliainen A.T."/>
            <person name="Lilley T.M."/>
        </authorList>
    </citation>
    <scope>NUCLEOTIDE SEQUENCE</scope>
    <source>
        <strain evidence="1">BLF_Eptnil</strain>
        <tissue evidence="1">Kidney</tissue>
    </source>
</reference>
<sequence length="90" mass="10305">MVKRRQMKKMYWEMIQEEEPKPVELPVEEDEAPENTIDVAAEKKVAAITSETAQTERMQKRAEGFNVPVSLETKKAAVAWPSQCCSKVEH</sequence>